<keyword evidence="4 9" id="KW-0812">Transmembrane</keyword>
<evidence type="ECO:0000313" key="11">
    <source>
        <dbReference type="EMBL" id="PMC51641.1"/>
    </source>
</evidence>
<feature type="compositionally biased region" description="Basic and acidic residues" evidence="8">
    <location>
        <begin position="268"/>
        <end position="282"/>
    </location>
</feature>
<dbReference type="Pfam" id="PF08478">
    <property type="entry name" value="POTRA_1"/>
    <property type="match status" value="1"/>
</dbReference>
<evidence type="ECO:0000256" key="4">
    <source>
        <dbReference type="ARBA" id="ARBA00022692"/>
    </source>
</evidence>
<evidence type="ECO:0000256" key="5">
    <source>
        <dbReference type="ARBA" id="ARBA00022989"/>
    </source>
</evidence>
<comment type="subcellular location">
    <subcellularLocation>
        <location evidence="1">Membrane</location>
    </subcellularLocation>
</comment>
<evidence type="ECO:0000256" key="6">
    <source>
        <dbReference type="ARBA" id="ARBA00023136"/>
    </source>
</evidence>
<dbReference type="GO" id="GO:0051301">
    <property type="term" value="P:cell division"/>
    <property type="evidence" value="ECO:0007669"/>
    <property type="project" value="UniProtKB-KW"/>
</dbReference>
<evidence type="ECO:0000256" key="8">
    <source>
        <dbReference type="SAM" id="MobiDB-lite"/>
    </source>
</evidence>
<evidence type="ECO:0000313" key="12">
    <source>
        <dbReference type="Proteomes" id="UP000235670"/>
    </source>
</evidence>
<name>A0A2N6SCJ9_9BACL</name>
<dbReference type="Proteomes" id="UP000235670">
    <property type="component" value="Unassembled WGS sequence"/>
</dbReference>
<organism evidence="11 12">
    <name type="scientific">Gemella sanguinis</name>
    <dbReference type="NCBI Taxonomy" id="84135"/>
    <lineage>
        <taxon>Bacteria</taxon>
        <taxon>Bacillati</taxon>
        <taxon>Bacillota</taxon>
        <taxon>Bacilli</taxon>
        <taxon>Bacillales</taxon>
        <taxon>Gemellaceae</taxon>
        <taxon>Gemella</taxon>
    </lineage>
</organism>
<dbReference type="Pfam" id="PF03799">
    <property type="entry name" value="FtsQ_DivIB_C"/>
    <property type="match status" value="1"/>
</dbReference>
<keyword evidence="5 9" id="KW-1133">Transmembrane helix</keyword>
<dbReference type="GO" id="GO:0005886">
    <property type="term" value="C:plasma membrane"/>
    <property type="evidence" value="ECO:0007669"/>
    <property type="project" value="TreeGrafter"/>
</dbReference>
<proteinExistence type="predicted"/>
<comment type="caution">
    <text evidence="11">The sequence shown here is derived from an EMBL/GenBank/DDBJ whole genome shotgun (WGS) entry which is preliminary data.</text>
</comment>
<dbReference type="Gene3D" id="3.40.50.10960">
    <property type="match status" value="1"/>
</dbReference>
<feature type="compositionally biased region" description="Low complexity" evidence="8">
    <location>
        <begin position="299"/>
        <end position="328"/>
    </location>
</feature>
<dbReference type="OrthoDB" id="2990367at2"/>
<dbReference type="AlphaFoldDB" id="A0A2N6SCJ9"/>
<dbReference type="InterPro" id="IPR034746">
    <property type="entry name" value="POTRA"/>
</dbReference>
<feature type="region of interest" description="Disordered" evidence="8">
    <location>
        <begin position="260"/>
        <end position="334"/>
    </location>
</feature>
<keyword evidence="2" id="KW-1003">Cell membrane</keyword>
<keyword evidence="3" id="KW-0132">Cell division</keyword>
<gene>
    <name evidence="11" type="ORF">CJ218_08835</name>
</gene>
<dbReference type="STRING" id="84135.GCA_001052115_01780"/>
<dbReference type="PANTHER" id="PTHR37820:SF1">
    <property type="entry name" value="CELL DIVISION PROTEIN FTSQ"/>
    <property type="match status" value="1"/>
</dbReference>
<feature type="transmembrane region" description="Helical" evidence="9">
    <location>
        <begin position="32"/>
        <end position="50"/>
    </location>
</feature>
<feature type="domain" description="POTRA" evidence="10">
    <location>
        <begin position="54"/>
        <end position="123"/>
    </location>
</feature>
<evidence type="ECO:0000256" key="7">
    <source>
        <dbReference type="ARBA" id="ARBA00023306"/>
    </source>
</evidence>
<dbReference type="Gene3D" id="3.10.20.310">
    <property type="entry name" value="membrane protein fhac"/>
    <property type="match status" value="1"/>
</dbReference>
<reference evidence="11 12" key="1">
    <citation type="submission" date="2017-09" db="EMBL/GenBank/DDBJ databases">
        <title>Bacterial strain isolated from the female urinary microbiota.</title>
        <authorList>
            <person name="Thomas-White K."/>
            <person name="Kumar N."/>
            <person name="Forster S."/>
            <person name="Putonti C."/>
            <person name="Lawley T."/>
            <person name="Wolfe A.J."/>
        </authorList>
    </citation>
    <scope>NUCLEOTIDE SEQUENCE [LARGE SCALE GENOMIC DNA]</scope>
    <source>
        <strain evidence="11 12">UMB0186</strain>
    </source>
</reference>
<accession>A0A2N6SCJ9</accession>
<dbReference type="InterPro" id="IPR005548">
    <property type="entry name" value="Cell_div_FtsQ/DivIB_C"/>
</dbReference>
<protein>
    <recommendedName>
        <fullName evidence="10">POTRA domain-containing protein</fullName>
    </recommendedName>
</protein>
<evidence type="ECO:0000256" key="3">
    <source>
        <dbReference type="ARBA" id="ARBA00022618"/>
    </source>
</evidence>
<keyword evidence="6 9" id="KW-0472">Membrane</keyword>
<evidence type="ECO:0000256" key="9">
    <source>
        <dbReference type="SAM" id="Phobius"/>
    </source>
</evidence>
<dbReference type="InterPro" id="IPR013685">
    <property type="entry name" value="POTRA_FtsQ_type"/>
</dbReference>
<dbReference type="PANTHER" id="PTHR37820">
    <property type="entry name" value="CELL DIVISION PROTEIN DIVIB"/>
    <property type="match status" value="1"/>
</dbReference>
<evidence type="ECO:0000256" key="2">
    <source>
        <dbReference type="ARBA" id="ARBA00022475"/>
    </source>
</evidence>
<dbReference type="InterPro" id="IPR050487">
    <property type="entry name" value="FtsQ_DivIB"/>
</dbReference>
<dbReference type="RefSeq" id="WP_102190313.1">
    <property type="nucleotide sequence ID" value="NZ_JAPWBU010000003.1"/>
</dbReference>
<keyword evidence="7" id="KW-0131">Cell cycle</keyword>
<evidence type="ECO:0000259" key="10">
    <source>
        <dbReference type="PROSITE" id="PS51779"/>
    </source>
</evidence>
<evidence type="ECO:0000256" key="1">
    <source>
        <dbReference type="ARBA" id="ARBA00004370"/>
    </source>
</evidence>
<feature type="compositionally biased region" description="Polar residues" evidence="8">
    <location>
        <begin position="288"/>
        <end position="298"/>
    </location>
</feature>
<sequence>MNSKNKKLLSKINSEKRHASITKIKRKRRRELAFIVLIFLIFISVVAFMYSPYMKIRNIEVQGYSQITKEEILTAGNINENIKTWSVKDSEVEKNLKDKFNIFKKVTVKSKIPSSIKIEVEEYRLIAQKKLDDGGYQIIMENGQTYNGQIRNSYNLPIVENFENNGKLEEVYKNLAQLKTEVLVQISEIINSNDSEIIIYMKDGQKVKAMSSTFAQKLNYYDEISKYIKDKNKTTLNLINGAYLETEKSDAEKNSKIKELLNKMNGSDSKEKENTKEEKEDKENTDDQVNSENTEQQVNSNKTSNQNKNKSTNQSKTTKKTTTTQNTNKTKKTS</sequence>
<dbReference type="PROSITE" id="PS51779">
    <property type="entry name" value="POTRA"/>
    <property type="match status" value="1"/>
</dbReference>
<dbReference type="EMBL" id="PNGT01000014">
    <property type="protein sequence ID" value="PMC51641.1"/>
    <property type="molecule type" value="Genomic_DNA"/>
</dbReference>